<keyword evidence="3 5" id="KW-0745">Spermidine biosynthesis</keyword>
<feature type="active site" description="Proton acceptor" evidence="5 6">
    <location>
        <position position="421"/>
    </location>
</feature>
<dbReference type="InterPro" id="IPR029063">
    <property type="entry name" value="SAM-dependent_MTases_sf"/>
</dbReference>
<keyword evidence="5" id="KW-0472">Membrane</keyword>
<dbReference type="Gene3D" id="3.40.50.150">
    <property type="entry name" value="Vaccinia Virus protein VP39"/>
    <property type="match status" value="1"/>
</dbReference>
<gene>
    <name evidence="5" type="primary">speE</name>
    <name evidence="8" type="ORF">OLW01_00525</name>
</gene>
<comment type="pathway">
    <text evidence="5">Amine and polyamine biosynthesis; spermidine biosynthesis; spermidine from putrescine: step 1/1.</text>
</comment>
<feature type="transmembrane region" description="Helical" evidence="5">
    <location>
        <begin position="182"/>
        <end position="200"/>
    </location>
</feature>
<accession>A0ABY7AM08</accession>
<dbReference type="NCBIfam" id="NF002956">
    <property type="entry name" value="PRK03612.1"/>
    <property type="match status" value="1"/>
</dbReference>
<evidence type="ECO:0000256" key="1">
    <source>
        <dbReference type="ARBA" id="ARBA00007867"/>
    </source>
</evidence>
<comment type="catalytic activity">
    <reaction evidence="5">
        <text>S-adenosyl 3-(methylsulfanyl)propylamine + putrescine = S-methyl-5'-thioadenosine + spermidine + H(+)</text>
        <dbReference type="Rhea" id="RHEA:12721"/>
        <dbReference type="ChEBI" id="CHEBI:15378"/>
        <dbReference type="ChEBI" id="CHEBI:17509"/>
        <dbReference type="ChEBI" id="CHEBI:57443"/>
        <dbReference type="ChEBI" id="CHEBI:57834"/>
        <dbReference type="ChEBI" id="CHEBI:326268"/>
        <dbReference type="EC" id="2.5.1.16"/>
    </reaction>
</comment>
<feature type="binding site" evidence="5">
    <location>
        <position position="314"/>
    </location>
    <ligand>
        <name>spermidine</name>
        <dbReference type="ChEBI" id="CHEBI:57834"/>
    </ligand>
</feature>
<dbReference type="EMBL" id="CP109965">
    <property type="protein sequence ID" value="WAJ70335.1"/>
    <property type="molecule type" value="Genomic_DNA"/>
</dbReference>
<reference evidence="8" key="1">
    <citation type="submission" date="2022-10" db="EMBL/GenBank/DDBJ databases">
        <title>Catenovulum adriacola sp. nov. isolated in the Harbour of Susak.</title>
        <authorList>
            <person name="Schoch T."/>
            <person name="Reich S.J."/>
            <person name="Stoeferle S."/>
            <person name="Flaiz M."/>
            <person name="Kazda M."/>
            <person name="Riedel C.U."/>
            <person name="Duerre P."/>
        </authorList>
    </citation>
    <scope>NUCLEOTIDE SEQUENCE</scope>
    <source>
        <strain evidence="8">TS8</strain>
    </source>
</reference>
<name>A0ABY7AM08_9ALTE</name>
<comment type="subunit">
    <text evidence="5">Homodimer or homotetramer.</text>
</comment>
<keyword evidence="5" id="KW-1133">Transmembrane helix</keyword>
<comment type="similarity">
    <text evidence="1 5">Belongs to the spermidine/spermine synthase family.</text>
</comment>
<feature type="binding site" evidence="5">
    <location>
        <position position="428"/>
    </location>
    <ligand>
        <name>S-methyl-5'-thioadenosine</name>
        <dbReference type="ChEBI" id="CHEBI:17509"/>
    </ligand>
</feature>
<keyword evidence="5" id="KW-0812">Transmembrane</keyword>
<protein>
    <recommendedName>
        <fullName evidence="5">Polyamine aminopropyltransferase</fullName>
    </recommendedName>
    <alternativeName>
        <fullName evidence="5">Putrescine aminopropyltransferase</fullName>
        <shortName evidence="5">PAPT</shortName>
    </alternativeName>
    <alternativeName>
        <fullName evidence="5">Spermidine synthase</fullName>
        <shortName evidence="5">SPDS</shortName>
        <shortName evidence="5">SPDSY</shortName>
        <ecNumber evidence="5">2.5.1.16</ecNumber>
    </alternativeName>
</protein>
<dbReference type="PANTHER" id="PTHR43317">
    <property type="entry name" value="THERMOSPERMINE SYNTHASE ACAULIS5"/>
    <property type="match status" value="1"/>
</dbReference>
<keyword evidence="2 5" id="KW-0808">Transferase</keyword>
<feature type="transmembrane region" description="Helical" evidence="5">
    <location>
        <begin position="233"/>
        <end position="250"/>
    </location>
</feature>
<feature type="transmembrane region" description="Helical" evidence="5">
    <location>
        <begin position="206"/>
        <end position="226"/>
    </location>
</feature>
<feature type="binding site" evidence="5">
    <location>
        <position position="357"/>
    </location>
    <ligand>
        <name>S-methyl-5'-thioadenosine</name>
        <dbReference type="ChEBI" id="CHEBI:17509"/>
    </ligand>
</feature>
<dbReference type="PANTHER" id="PTHR43317:SF11">
    <property type="entry name" value="POLYAMINE AMINOPROPYLTRANSFERASE 2"/>
    <property type="match status" value="1"/>
</dbReference>
<feature type="binding site" evidence="5">
    <location>
        <position position="338"/>
    </location>
    <ligand>
        <name>spermidine</name>
        <dbReference type="ChEBI" id="CHEBI:57834"/>
    </ligand>
</feature>
<feature type="transmembrane region" description="Helical" evidence="5">
    <location>
        <begin position="14"/>
        <end position="38"/>
    </location>
</feature>
<feature type="transmembrane region" description="Helical" evidence="5">
    <location>
        <begin position="84"/>
        <end position="108"/>
    </location>
</feature>
<evidence type="ECO:0000256" key="5">
    <source>
        <dbReference type="HAMAP-Rule" id="MF_00198"/>
    </source>
</evidence>
<evidence type="ECO:0000313" key="8">
    <source>
        <dbReference type="EMBL" id="WAJ70335.1"/>
    </source>
</evidence>
<feature type="transmembrane region" description="Helical" evidence="5">
    <location>
        <begin position="140"/>
        <end position="161"/>
    </location>
</feature>
<dbReference type="Pfam" id="PF01564">
    <property type="entry name" value="Spermine_synth"/>
    <property type="match status" value="1"/>
</dbReference>
<dbReference type="RefSeq" id="WP_268074637.1">
    <property type="nucleotide sequence ID" value="NZ_CP109965.1"/>
</dbReference>
<dbReference type="SUPFAM" id="SSF53335">
    <property type="entry name" value="S-adenosyl-L-methionine-dependent methyltransferases"/>
    <property type="match status" value="1"/>
</dbReference>
<keyword evidence="4 5" id="KW-0620">Polyamine biosynthesis</keyword>
<dbReference type="GO" id="GO:0004766">
    <property type="term" value="F:spermidine synthase activity"/>
    <property type="evidence" value="ECO:0007669"/>
    <property type="project" value="UniProtKB-EC"/>
</dbReference>
<sequence length="577" mass="64686">MSSTGTQTTRSKQLFLLDILIILLMAVLAGCGLIYEYLLSHYAGRVLGAVEHAIYTTIGLMIVFMGVGSFAARKIKNAYTGFAWLESIIALIGASAILIIAMLVGLSFSLPQLLADTYGIPADALPRGGIMDSIYQFSRYTPYVFAAILGLFIGMEIPLIARVREHLHQRHLTHNAGTIYGADYIGAGIGAAIWVGWMMTLEISQAAVFTASLNWVAGTIVLIVFWQEIGFKKWLAGFHLLLLVFILLLAKSGDRWMQQFTDMLYLDKAVYQTQTHYQQVVLTERYLGADIPSIINLFLNGRLQFSSSDEKIYHEMLVHPVMAASARHQHILVIGGGDSLAVREILKWQPESIDLIDLDAQVVDLFRHPEHKLPPRLAQRVSRLTQSSFTDERVHIKIDDAFNAVDKLLKKGKYYDSIIVDLPDPNHPDLNKLYTNYFYLRLNQLLSADGALVIQSTSPYHARKAFISIGKTLSAAGFSSVEQYHQNVPSFGEWGWTIASKQGQGVSQRLKANLTLPSDVNWVTESLILASFEFPAHFYDDYEQIKTNELGSQVLFEYHFNAWQTERGRLTTGKLNE</sequence>
<dbReference type="PROSITE" id="PS51006">
    <property type="entry name" value="PABS_2"/>
    <property type="match status" value="1"/>
</dbReference>
<keyword evidence="5" id="KW-1003">Cell membrane</keyword>
<comment type="function">
    <text evidence="5">Catalyzes the irreversible transfer of a propylamine group from the amino donor S-adenosylmethioninamine (decarboxy-AdoMet) to putrescine (1,4-diaminobutane) to yield spermidine.</text>
</comment>
<evidence type="ECO:0000256" key="3">
    <source>
        <dbReference type="ARBA" id="ARBA00023066"/>
    </source>
</evidence>
<proteinExistence type="inferred from homology"/>
<dbReference type="InterPro" id="IPR030374">
    <property type="entry name" value="PABS"/>
</dbReference>
<keyword evidence="9" id="KW-1185">Reference proteome</keyword>
<evidence type="ECO:0000256" key="2">
    <source>
        <dbReference type="ARBA" id="ARBA00022679"/>
    </source>
</evidence>
<dbReference type="EC" id="2.5.1.16" evidence="5"/>
<dbReference type="InterPro" id="IPR001045">
    <property type="entry name" value="Spermi_synthase"/>
</dbReference>
<evidence type="ECO:0000256" key="6">
    <source>
        <dbReference type="PROSITE-ProRule" id="PRU00354"/>
    </source>
</evidence>
<feature type="binding site" evidence="5">
    <location>
        <position position="278"/>
    </location>
    <ligand>
        <name>S-methyl-5'-thioadenosine</name>
        <dbReference type="ChEBI" id="CHEBI:17509"/>
    </ligand>
</feature>
<comment type="subcellular location">
    <subcellularLocation>
        <location evidence="5">Cell membrane</location>
        <topology evidence="5">Multi-pass membrane protein</topology>
    </subcellularLocation>
</comment>
<dbReference type="HAMAP" id="MF_00198">
    <property type="entry name" value="Spermidine_synth"/>
    <property type="match status" value="1"/>
</dbReference>
<feature type="domain" description="PABS" evidence="7">
    <location>
        <begin position="254"/>
        <end position="501"/>
    </location>
</feature>
<organism evidence="8 9">
    <name type="scientific">Catenovulum adriaticum</name>
    <dbReference type="NCBI Taxonomy" id="2984846"/>
    <lineage>
        <taxon>Bacteria</taxon>
        <taxon>Pseudomonadati</taxon>
        <taxon>Pseudomonadota</taxon>
        <taxon>Gammaproteobacteria</taxon>
        <taxon>Alteromonadales</taxon>
        <taxon>Alteromonadaceae</taxon>
        <taxon>Catenovulum</taxon>
    </lineage>
</organism>
<feature type="binding site" evidence="5">
    <location>
        <begin position="400"/>
        <end position="401"/>
    </location>
    <ligand>
        <name>S-methyl-5'-thioadenosine</name>
        <dbReference type="ChEBI" id="CHEBI:17509"/>
    </ligand>
</feature>
<dbReference type="Proteomes" id="UP001163726">
    <property type="component" value="Chromosome"/>
</dbReference>
<evidence type="ECO:0000256" key="4">
    <source>
        <dbReference type="ARBA" id="ARBA00023115"/>
    </source>
</evidence>
<comment type="caution">
    <text evidence="5">Lacks conserved residue(s) required for the propagation of feature annotation.</text>
</comment>
<evidence type="ECO:0000259" key="7">
    <source>
        <dbReference type="PROSITE" id="PS51006"/>
    </source>
</evidence>
<evidence type="ECO:0000313" key="9">
    <source>
        <dbReference type="Proteomes" id="UP001163726"/>
    </source>
</evidence>
<feature type="transmembrane region" description="Helical" evidence="5">
    <location>
        <begin position="53"/>
        <end position="72"/>
    </location>
</feature>